<proteinExistence type="predicted"/>
<organism evidence="1 2">
    <name type="scientific">Triparma retinervis</name>
    <dbReference type="NCBI Taxonomy" id="2557542"/>
    <lineage>
        <taxon>Eukaryota</taxon>
        <taxon>Sar</taxon>
        <taxon>Stramenopiles</taxon>
        <taxon>Ochrophyta</taxon>
        <taxon>Bolidophyceae</taxon>
        <taxon>Parmales</taxon>
        <taxon>Triparmaceae</taxon>
        <taxon>Triparma</taxon>
    </lineage>
</organism>
<evidence type="ECO:0000313" key="2">
    <source>
        <dbReference type="Proteomes" id="UP001165082"/>
    </source>
</evidence>
<name>A0A9W7E5M6_9STRA</name>
<sequence>NTSAHDMTCSGVPSYLASTTFTPGSAQEGGSMRVCIPEGNQGSSSWMDIAEDRRGGIHSQQQPDTADTGQPVLLSSLDANNLSYFKQFLDSLPPESREHAKALIDFLLRHEIPREEIKILYVPNGPIKAVMLLNYPPPGATKGMAGEMDTSNWCVGALNRIPREHLRAKLGEAVAESFDEAFKDGALIVDALPIIMPTYEPSSERDAKGKKVKGKRTVPNELAAKKLGGNERLKEMHELLFFVSMFTYGGVPTRITKRTIKSLISKRTDLHFHFAGEFPHPESFAATDELPKNQEHEANGGPINWKKVTTAFTSLDSAKKFDVTLQLLYKDFGLEVETLKTRLHTEVLEGSSLIVGDIKSSREASRSRRPRWGDGWVTSVEGDDGVIWFKCTEEG</sequence>
<dbReference type="AlphaFoldDB" id="A0A9W7E5M6"/>
<comment type="caution">
    <text evidence="1">The sequence shown here is derived from an EMBL/GenBank/DDBJ whole genome shotgun (WGS) entry which is preliminary data.</text>
</comment>
<accession>A0A9W7E5M6</accession>
<dbReference type="EMBL" id="BRXZ01003983">
    <property type="protein sequence ID" value="GMH66035.1"/>
    <property type="molecule type" value="Genomic_DNA"/>
</dbReference>
<dbReference type="OrthoDB" id="10616343at2759"/>
<feature type="non-terminal residue" evidence="1">
    <location>
        <position position="1"/>
    </location>
</feature>
<keyword evidence="2" id="KW-1185">Reference proteome</keyword>
<protein>
    <submittedName>
        <fullName evidence="1">Uncharacterized protein</fullName>
    </submittedName>
</protein>
<reference evidence="1" key="1">
    <citation type="submission" date="2022-07" db="EMBL/GenBank/DDBJ databases">
        <title>Genome analysis of Parmales, a sister group of diatoms, reveals the evolutionary specialization of diatoms from phago-mixotrophs to photoautotrophs.</title>
        <authorList>
            <person name="Ban H."/>
            <person name="Sato S."/>
            <person name="Yoshikawa S."/>
            <person name="Kazumasa Y."/>
            <person name="Nakamura Y."/>
            <person name="Ichinomiya M."/>
            <person name="Saitoh K."/>
            <person name="Sato N."/>
            <person name="Blanc-Mathieu R."/>
            <person name="Endo H."/>
            <person name="Kuwata A."/>
            <person name="Ogata H."/>
        </authorList>
    </citation>
    <scope>NUCLEOTIDE SEQUENCE</scope>
</reference>
<gene>
    <name evidence="1" type="ORF">TrRE_jg2167</name>
</gene>
<evidence type="ECO:0000313" key="1">
    <source>
        <dbReference type="EMBL" id="GMH66035.1"/>
    </source>
</evidence>
<dbReference type="Proteomes" id="UP001165082">
    <property type="component" value="Unassembled WGS sequence"/>
</dbReference>